<dbReference type="EMBL" id="CP072943">
    <property type="protein sequence ID" value="QTX32694.1"/>
    <property type="molecule type" value="Genomic_DNA"/>
</dbReference>
<gene>
    <name evidence="1" type="ORF">KAR29_01770</name>
</gene>
<protein>
    <submittedName>
        <fullName evidence="1">Gamma-polyglutamic acid synthetase</fullName>
    </submittedName>
</protein>
<dbReference type="GO" id="GO:0005524">
    <property type="term" value="F:ATP binding"/>
    <property type="evidence" value="ECO:0007669"/>
    <property type="project" value="InterPro"/>
</dbReference>
<organism evidence="1 2">
    <name type="scientific">Aminithiophilus ramosus</name>
    <dbReference type="NCBI Taxonomy" id="3029084"/>
    <lineage>
        <taxon>Bacteria</taxon>
        <taxon>Thermotogati</taxon>
        <taxon>Synergistota</taxon>
        <taxon>Synergistia</taxon>
        <taxon>Synergistales</taxon>
        <taxon>Aminithiophilaceae</taxon>
        <taxon>Aminithiophilus</taxon>
    </lineage>
</organism>
<dbReference type="AlphaFoldDB" id="A0A9Q7EWB8"/>
<proteinExistence type="predicted"/>
<dbReference type="RefSeq" id="WP_311135606.1">
    <property type="nucleotide sequence ID" value="NZ_CP072943.1"/>
</dbReference>
<dbReference type="Proteomes" id="UP000671879">
    <property type="component" value="Chromosome"/>
</dbReference>
<evidence type="ECO:0000313" key="2">
    <source>
        <dbReference type="Proteomes" id="UP000671879"/>
    </source>
</evidence>
<dbReference type="KEGG" id="aram:KAR29_01770"/>
<keyword evidence="2" id="KW-1185">Reference proteome</keyword>
<dbReference type="SUPFAM" id="SSF53623">
    <property type="entry name" value="MurD-like peptide ligases, catalytic domain"/>
    <property type="match status" value="1"/>
</dbReference>
<name>A0A9Q7EWB8_9BACT</name>
<dbReference type="InterPro" id="IPR036565">
    <property type="entry name" value="Mur-like_cat_sf"/>
</dbReference>
<sequence length="285" mass="31650">MPTEISPEGTRTLLRSQGGHIEELRWWLRQLPPTEAVVVENSAVSPDLQILASRWLRPRLLIVTNVRADHEEVWGPGREGARRALLAGISPSVPVLLGEEASGDAPLRSALEARASSVHTLPPGEGGYEAGNRRLALAALAFFGLDPSGVDFDSHLADDRGRFRLVRVGSGLLACAFAANEPESTEFLWRRTGWSAEETTLLYNHRRDRPGRLRAFRPWIASRAWRERLLCGDHPWRFHGMAWTPLSSFEELKDLAASRRRLFGCGNASGLPLEALDACEEVPLR</sequence>
<reference evidence="2" key="1">
    <citation type="submission" date="2021-04" db="EMBL/GenBank/DDBJ databases">
        <title>A novel Synergistetes isolate from a pyrite-forming mixed culture.</title>
        <authorList>
            <person name="Bunk B."/>
            <person name="Sproer C."/>
            <person name="Spring S."/>
            <person name="Pester M."/>
        </authorList>
    </citation>
    <scope>NUCLEOTIDE SEQUENCE [LARGE SCALE GENOMIC DNA]</scope>
    <source>
        <strain evidence="2">J.5.4.2-T.3.5.2</strain>
    </source>
</reference>
<accession>A0A9Q7EWB8</accession>
<evidence type="ECO:0000313" key="1">
    <source>
        <dbReference type="EMBL" id="QTX32694.1"/>
    </source>
</evidence>